<accession>A0ABX7VZW7</accession>
<protein>
    <recommendedName>
        <fullName evidence="2">Copper chaperone CopZ</fullName>
    </recommendedName>
</protein>
<evidence type="ECO:0000313" key="9">
    <source>
        <dbReference type="Proteomes" id="UP000665043"/>
    </source>
</evidence>
<dbReference type="PRINTS" id="PR00946">
    <property type="entry name" value="HGSCAVENGER"/>
</dbReference>
<feature type="domain" description="HMA" evidence="7">
    <location>
        <begin position="2"/>
        <end position="68"/>
    </location>
</feature>
<dbReference type="EMBL" id="CP046956">
    <property type="protein sequence ID" value="QTN01361.1"/>
    <property type="molecule type" value="Genomic_DNA"/>
</dbReference>
<organism evidence="8 9">
    <name type="scientific">Sediminibacillus dalangtanensis</name>
    <dbReference type="NCBI Taxonomy" id="2729421"/>
    <lineage>
        <taxon>Bacteria</taxon>
        <taxon>Bacillati</taxon>
        <taxon>Bacillota</taxon>
        <taxon>Bacilli</taxon>
        <taxon>Bacillales</taxon>
        <taxon>Bacillaceae</taxon>
        <taxon>Sediminibacillus</taxon>
    </lineage>
</organism>
<gene>
    <name evidence="8" type="primary">copZ</name>
    <name evidence="8" type="ORF">ERJ70_03330</name>
</gene>
<evidence type="ECO:0000256" key="4">
    <source>
        <dbReference type="ARBA" id="ARBA00022723"/>
    </source>
</evidence>
<dbReference type="PANTHER" id="PTHR46594">
    <property type="entry name" value="P-TYPE CATION-TRANSPORTING ATPASE"/>
    <property type="match status" value="1"/>
</dbReference>
<reference evidence="8 9" key="1">
    <citation type="submission" date="2019-12" db="EMBL/GenBank/DDBJ databases">
        <title>The whole genome sequencing of a strain isolated from a Mars analog, Dalangtan Playa.</title>
        <authorList>
            <person name="Huang T."/>
        </authorList>
    </citation>
    <scope>NUCLEOTIDE SEQUENCE [LARGE SCALE GENOMIC DNA]</scope>
    <source>
        <strain evidence="8 9">DP4-553-S</strain>
    </source>
</reference>
<keyword evidence="6" id="KW-0143">Chaperone</keyword>
<keyword evidence="3" id="KW-0963">Cytoplasm</keyword>
<evidence type="ECO:0000256" key="1">
    <source>
        <dbReference type="ARBA" id="ARBA00004496"/>
    </source>
</evidence>
<dbReference type="CDD" id="cd00371">
    <property type="entry name" value="HMA"/>
    <property type="match status" value="1"/>
</dbReference>
<evidence type="ECO:0000256" key="6">
    <source>
        <dbReference type="ARBA" id="ARBA00023186"/>
    </source>
</evidence>
<dbReference type="InterPro" id="IPR006122">
    <property type="entry name" value="HMA_Cu_ion-bd"/>
</dbReference>
<dbReference type="PROSITE" id="PS50846">
    <property type="entry name" value="HMA_2"/>
    <property type="match status" value="1"/>
</dbReference>
<dbReference type="InterPro" id="IPR017969">
    <property type="entry name" value="Heavy-metal-associated_CS"/>
</dbReference>
<keyword evidence="4" id="KW-0479">Metal-binding</keyword>
<evidence type="ECO:0000313" key="8">
    <source>
        <dbReference type="EMBL" id="QTN01361.1"/>
    </source>
</evidence>
<dbReference type="InterPro" id="IPR006121">
    <property type="entry name" value="HMA_dom"/>
</dbReference>
<evidence type="ECO:0000256" key="5">
    <source>
        <dbReference type="ARBA" id="ARBA00023008"/>
    </source>
</evidence>
<keyword evidence="5" id="KW-0186">Copper</keyword>
<dbReference type="NCBIfam" id="TIGR00003">
    <property type="entry name" value="copper ion binding protein"/>
    <property type="match status" value="1"/>
</dbReference>
<dbReference type="Gene3D" id="3.30.70.100">
    <property type="match status" value="1"/>
</dbReference>
<dbReference type="InterPro" id="IPR049740">
    <property type="entry name" value="CopZ"/>
</dbReference>
<dbReference type="InterPro" id="IPR001802">
    <property type="entry name" value="MerP/CopZ"/>
</dbReference>
<comment type="subcellular location">
    <subcellularLocation>
        <location evidence="1">Cytoplasm</location>
    </subcellularLocation>
</comment>
<dbReference type="InterPro" id="IPR036163">
    <property type="entry name" value="HMA_dom_sf"/>
</dbReference>
<evidence type="ECO:0000259" key="7">
    <source>
        <dbReference type="PROSITE" id="PS50846"/>
    </source>
</evidence>
<dbReference type="PROSITE" id="PS01047">
    <property type="entry name" value="HMA_1"/>
    <property type="match status" value="1"/>
</dbReference>
<evidence type="ECO:0000256" key="2">
    <source>
        <dbReference type="ARBA" id="ARBA00015313"/>
    </source>
</evidence>
<dbReference type="PANTHER" id="PTHR46594:SF4">
    <property type="entry name" value="P-TYPE CATION-TRANSPORTING ATPASE"/>
    <property type="match status" value="1"/>
</dbReference>
<evidence type="ECO:0000256" key="3">
    <source>
        <dbReference type="ARBA" id="ARBA00022490"/>
    </source>
</evidence>
<keyword evidence="9" id="KW-1185">Reference proteome</keyword>
<dbReference type="Proteomes" id="UP000665043">
    <property type="component" value="Chromosome"/>
</dbReference>
<proteinExistence type="predicted"/>
<dbReference type="NCBIfam" id="NF033795">
    <property type="entry name" value="chaper_CopZ_Bs"/>
    <property type="match status" value="1"/>
</dbReference>
<dbReference type="Pfam" id="PF00403">
    <property type="entry name" value="HMA"/>
    <property type="match status" value="1"/>
</dbReference>
<name>A0ABX7VZW7_9BACI</name>
<dbReference type="SUPFAM" id="SSF55008">
    <property type="entry name" value="HMA, heavy metal-associated domain"/>
    <property type="match status" value="1"/>
</dbReference>
<sequence>MMEKTLNVQGMSCGHCKMAVEGALKNLDGVSAAEVDLEAGKVDVTYDDAKVSFEAMKEAVEEQGYDVEA</sequence>